<feature type="compositionally biased region" description="Pro residues" evidence="12">
    <location>
        <begin position="221"/>
        <end position="247"/>
    </location>
</feature>
<feature type="region of interest" description="Disordered" evidence="12">
    <location>
        <begin position="132"/>
        <end position="247"/>
    </location>
</feature>
<feature type="compositionally biased region" description="Pro residues" evidence="12">
    <location>
        <begin position="156"/>
        <end position="179"/>
    </location>
</feature>
<evidence type="ECO:0000256" key="12">
    <source>
        <dbReference type="SAM" id="MobiDB-lite"/>
    </source>
</evidence>
<keyword evidence="5" id="KW-0507">mRNA processing</keyword>
<evidence type="ECO:0000256" key="10">
    <source>
        <dbReference type="ARBA" id="ARBA00023274"/>
    </source>
</evidence>
<evidence type="ECO:0000256" key="6">
    <source>
        <dbReference type="ARBA" id="ARBA00022737"/>
    </source>
</evidence>
<dbReference type="STRING" id="10228.B3RV75"/>
<dbReference type="AlphaFoldDB" id="B3RV75"/>
<dbReference type="InterPro" id="IPR010920">
    <property type="entry name" value="LSM_dom_sf"/>
</dbReference>
<dbReference type="GO" id="GO:0005686">
    <property type="term" value="C:U2 snRNP"/>
    <property type="evidence" value="ECO:0000318"/>
    <property type="project" value="GO_Central"/>
</dbReference>
<dbReference type="EMBL" id="DS985244">
    <property type="protein sequence ID" value="EDV25945.1"/>
    <property type="molecule type" value="Genomic_DNA"/>
</dbReference>
<dbReference type="InterPro" id="IPR001163">
    <property type="entry name" value="Sm_dom_euk/arc"/>
</dbReference>
<proteinExistence type="inferred from homology"/>
<dbReference type="HOGENOM" id="CLU_076902_1_0_1"/>
<protein>
    <recommendedName>
        <fullName evidence="11">Small nuclear ribonucleoprotein-associated protein</fullName>
    </recommendedName>
</protein>
<comment type="similarity">
    <text evidence="3 11">Belongs to the snRNP SmB/SmN family.</text>
</comment>
<dbReference type="PANTHER" id="PTHR10701:SF0">
    <property type="entry name" value="SMALL NUCLEAR RIBONUCLEOPROTEIN-ASSOCIATED PROTEIN B"/>
    <property type="match status" value="1"/>
</dbReference>
<dbReference type="Pfam" id="PF01423">
    <property type="entry name" value="LSM"/>
    <property type="match status" value="1"/>
</dbReference>
<dbReference type="InterPro" id="IPR047575">
    <property type="entry name" value="Sm"/>
</dbReference>
<dbReference type="FunFam" id="2.30.30.100:FF:000004">
    <property type="entry name" value="Small nuclear ribonucleoprotein-associated proteins"/>
    <property type="match status" value="1"/>
</dbReference>
<keyword evidence="4" id="KW-0963">Cytoplasm</keyword>
<dbReference type="SUPFAM" id="SSF50182">
    <property type="entry name" value="Sm-like ribonucleoproteins"/>
    <property type="match status" value="1"/>
</dbReference>
<feature type="compositionally biased region" description="Low complexity" evidence="12">
    <location>
        <begin position="180"/>
        <end position="193"/>
    </location>
</feature>
<evidence type="ECO:0000259" key="13">
    <source>
        <dbReference type="PROSITE" id="PS52002"/>
    </source>
</evidence>
<evidence type="ECO:0000256" key="7">
    <source>
        <dbReference type="ARBA" id="ARBA00022884"/>
    </source>
</evidence>
<dbReference type="InParanoid" id="B3RV75"/>
<dbReference type="GO" id="GO:0071013">
    <property type="term" value="C:catalytic step 2 spliceosome"/>
    <property type="evidence" value="ECO:0000318"/>
    <property type="project" value="GO_Central"/>
</dbReference>
<evidence type="ECO:0000256" key="3">
    <source>
        <dbReference type="ARBA" id="ARBA00009123"/>
    </source>
</evidence>
<dbReference type="GeneID" id="6752699"/>
<evidence type="ECO:0000256" key="4">
    <source>
        <dbReference type="ARBA" id="ARBA00022490"/>
    </source>
</evidence>
<feature type="domain" description="Sm" evidence="13">
    <location>
        <begin position="4"/>
        <end position="86"/>
    </location>
</feature>
<dbReference type="InterPro" id="IPR017131">
    <property type="entry name" value="snRNP-assoc_SmB/SmN"/>
</dbReference>
<evidence type="ECO:0000256" key="1">
    <source>
        <dbReference type="ARBA" id="ARBA00004123"/>
    </source>
</evidence>
<dbReference type="CDD" id="cd01717">
    <property type="entry name" value="Sm_B"/>
    <property type="match status" value="1"/>
</dbReference>
<feature type="compositionally biased region" description="Pro residues" evidence="12">
    <location>
        <begin position="194"/>
        <end position="214"/>
    </location>
</feature>
<evidence type="ECO:0000256" key="9">
    <source>
        <dbReference type="ARBA" id="ARBA00023242"/>
    </source>
</evidence>
<dbReference type="RefSeq" id="XP_002111978.1">
    <property type="nucleotide sequence ID" value="XM_002111942.1"/>
</dbReference>
<dbReference type="GO" id="GO:0071004">
    <property type="term" value="C:U2-type prespliceosome"/>
    <property type="evidence" value="ECO:0000318"/>
    <property type="project" value="GO_Central"/>
</dbReference>
<gene>
    <name evidence="14" type="ORF">TRIADDRAFT_37531</name>
</gene>
<dbReference type="GO" id="GO:0000398">
    <property type="term" value="P:mRNA splicing, via spliceosome"/>
    <property type="evidence" value="ECO:0000318"/>
    <property type="project" value="GO_Central"/>
</dbReference>
<sequence>MPVSKKSKMAMHINYRMRATLQDTRMFIGTLLAYDKHMNIVLGDCDEFRKIKSKSSKNQEREEKRSLGLVILRGENLVSLTVEGPPPAEVSLLERARVPGFSATPGPGIGRAAGRGVPIAISSVYQTGLSGPAKGVGGPGQQVMTPQGRGASGAPPQFPPSAVPGPPGSMPPGGPPRPAAPIGGPPMMGRGMPPRMPPGPPGGPPLFGMPPMPPAGMSRGMPPPGMPGVPPPGMPPRPPTGARPPPS</sequence>
<dbReference type="PIRSF" id="PIRSF037187">
    <property type="entry name" value="snRNP_SmB/SmN"/>
    <property type="match status" value="1"/>
</dbReference>
<dbReference type="GO" id="GO:0003723">
    <property type="term" value="F:RNA binding"/>
    <property type="evidence" value="ECO:0007669"/>
    <property type="project" value="UniProtKB-KW"/>
</dbReference>
<comment type="subcellular location">
    <subcellularLocation>
        <location evidence="2">Cytoplasm</location>
    </subcellularLocation>
    <subcellularLocation>
        <location evidence="1 11">Nucleus</location>
    </subcellularLocation>
</comment>
<evidence type="ECO:0000313" key="14">
    <source>
        <dbReference type="EMBL" id="EDV25945.1"/>
    </source>
</evidence>
<dbReference type="GO" id="GO:0005737">
    <property type="term" value="C:cytoplasm"/>
    <property type="evidence" value="ECO:0000318"/>
    <property type="project" value="GO_Central"/>
</dbReference>
<dbReference type="PhylomeDB" id="B3RV75"/>
<dbReference type="SMART" id="SM00651">
    <property type="entry name" value="Sm"/>
    <property type="match status" value="1"/>
</dbReference>
<dbReference type="PROSITE" id="PS52002">
    <property type="entry name" value="SM"/>
    <property type="match status" value="1"/>
</dbReference>
<organism evidence="14 15">
    <name type="scientific">Trichoplax adhaerens</name>
    <name type="common">Trichoplax reptans</name>
    <dbReference type="NCBI Taxonomy" id="10228"/>
    <lineage>
        <taxon>Eukaryota</taxon>
        <taxon>Metazoa</taxon>
        <taxon>Placozoa</taxon>
        <taxon>Uniplacotomia</taxon>
        <taxon>Trichoplacea</taxon>
        <taxon>Trichoplacidae</taxon>
        <taxon>Trichoplax</taxon>
    </lineage>
</organism>
<keyword evidence="6" id="KW-0677">Repeat</keyword>
<dbReference type="Gene3D" id="2.30.30.100">
    <property type="match status" value="1"/>
</dbReference>
<accession>B3RV75</accession>
<evidence type="ECO:0000256" key="11">
    <source>
        <dbReference type="PIRNR" id="PIRNR037187"/>
    </source>
</evidence>
<keyword evidence="15" id="KW-1185">Reference proteome</keyword>
<keyword evidence="9 11" id="KW-0539">Nucleus</keyword>
<dbReference type="PANTHER" id="PTHR10701">
    <property type="entry name" value="SMALL NUCLEAR RIBONUCLEOPROTEIN-ASSOCIATED PROTEIN B AND N"/>
    <property type="match status" value="1"/>
</dbReference>
<keyword evidence="10 11" id="KW-0687">Ribonucleoprotein</keyword>
<dbReference type="InterPro" id="IPR050914">
    <property type="entry name" value="snRNP_SmB/NAA38-like"/>
</dbReference>
<dbReference type="OMA" id="KMINYRM"/>
<evidence type="ECO:0000313" key="15">
    <source>
        <dbReference type="Proteomes" id="UP000009022"/>
    </source>
</evidence>
<dbReference type="GO" id="GO:0070990">
    <property type="term" value="F:snRNP binding"/>
    <property type="evidence" value="ECO:0000318"/>
    <property type="project" value="GO_Central"/>
</dbReference>
<keyword evidence="8" id="KW-0508">mRNA splicing</keyword>
<evidence type="ECO:0000256" key="8">
    <source>
        <dbReference type="ARBA" id="ARBA00023187"/>
    </source>
</evidence>
<evidence type="ECO:0000256" key="5">
    <source>
        <dbReference type="ARBA" id="ARBA00022664"/>
    </source>
</evidence>
<dbReference type="KEGG" id="tad:TRIADDRAFT_37531"/>
<dbReference type="FunCoup" id="B3RV75">
    <property type="interactions" value="2034"/>
</dbReference>
<dbReference type="Proteomes" id="UP000009022">
    <property type="component" value="Unassembled WGS sequence"/>
</dbReference>
<keyword evidence="7 11" id="KW-0694">RNA-binding</keyword>
<dbReference type="OrthoDB" id="2020720at2759"/>
<evidence type="ECO:0000256" key="2">
    <source>
        <dbReference type="ARBA" id="ARBA00004496"/>
    </source>
</evidence>
<dbReference type="GO" id="GO:0005682">
    <property type="term" value="C:U5 snRNP"/>
    <property type="evidence" value="ECO:0000318"/>
    <property type="project" value="GO_Central"/>
</dbReference>
<name>B3RV75_TRIAD</name>
<dbReference type="GO" id="GO:0005685">
    <property type="term" value="C:U1 snRNP"/>
    <property type="evidence" value="ECO:0000318"/>
    <property type="project" value="GO_Central"/>
</dbReference>
<dbReference type="eggNOG" id="KOG3168">
    <property type="taxonomic scope" value="Eukaryota"/>
</dbReference>
<reference evidence="14 15" key="1">
    <citation type="journal article" date="2008" name="Nature">
        <title>The Trichoplax genome and the nature of placozoans.</title>
        <authorList>
            <person name="Srivastava M."/>
            <person name="Begovic E."/>
            <person name="Chapman J."/>
            <person name="Putnam N.H."/>
            <person name="Hellsten U."/>
            <person name="Kawashima T."/>
            <person name="Kuo A."/>
            <person name="Mitros T."/>
            <person name="Salamov A."/>
            <person name="Carpenter M.L."/>
            <person name="Signorovitch A.Y."/>
            <person name="Moreno M.A."/>
            <person name="Kamm K."/>
            <person name="Grimwood J."/>
            <person name="Schmutz J."/>
            <person name="Shapiro H."/>
            <person name="Grigoriev I.V."/>
            <person name="Buss L.W."/>
            <person name="Schierwater B."/>
            <person name="Dellaporta S.L."/>
            <person name="Rokhsar D.S."/>
        </authorList>
    </citation>
    <scope>NUCLEOTIDE SEQUENCE [LARGE SCALE GENOMIC DNA]</scope>
    <source>
        <strain evidence="14 15">Grell-BS-1999</strain>
    </source>
</reference>
<dbReference type="CTD" id="6752699"/>
<dbReference type="GO" id="GO:0046540">
    <property type="term" value="C:U4/U6 x U5 tri-snRNP complex"/>
    <property type="evidence" value="ECO:0000318"/>
    <property type="project" value="GO_Central"/>
</dbReference>
<dbReference type="GO" id="GO:0005687">
    <property type="term" value="C:U4 snRNP"/>
    <property type="evidence" value="ECO:0000318"/>
    <property type="project" value="GO_Central"/>
</dbReference>